<accession>A0A8X8X895</accession>
<protein>
    <recommendedName>
        <fullName evidence="2">FHA domain-containing protein</fullName>
    </recommendedName>
</protein>
<dbReference type="SMART" id="SM00240">
    <property type="entry name" value="FHA"/>
    <property type="match status" value="1"/>
</dbReference>
<feature type="compositionally biased region" description="Basic and acidic residues" evidence="1">
    <location>
        <begin position="195"/>
        <end position="207"/>
    </location>
</feature>
<reference evidence="3" key="1">
    <citation type="submission" date="2018-01" db="EMBL/GenBank/DDBJ databases">
        <authorList>
            <person name="Mao J.F."/>
        </authorList>
    </citation>
    <scope>NUCLEOTIDE SEQUENCE</scope>
    <source>
        <strain evidence="3">Huo1</strain>
        <tissue evidence="3">Leaf</tissue>
    </source>
</reference>
<dbReference type="Proteomes" id="UP000298416">
    <property type="component" value="Unassembled WGS sequence"/>
</dbReference>
<feature type="domain" description="FHA" evidence="2">
    <location>
        <begin position="43"/>
        <end position="99"/>
    </location>
</feature>
<dbReference type="Gene3D" id="2.60.200.20">
    <property type="match status" value="1"/>
</dbReference>
<proteinExistence type="predicted"/>
<organism evidence="3">
    <name type="scientific">Salvia splendens</name>
    <name type="common">Scarlet sage</name>
    <dbReference type="NCBI Taxonomy" id="180675"/>
    <lineage>
        <taxon>Eukaryota</taxon>
        <taxon>Viridiplantae</taxon>
        <taxon>Streptophyta</taxon>
        <taxon>Embryophyta</taxon>
        <taxon>Tracheophyta</taxon>
        <taxon>Spermatophyta</taxon>
        <taxon>Magnoliopsida</taxon>
        <taxon>eudicotyledons</taxon>
        <taxon>Gunneridae</taxon>
        <taxon>Pentapetalae</taxon>
        <taxon>asterids</taxon>
        <taxon>lamiids</taxon>
        <taxon>Lamiales</taxon>
        <taxon>Lamiaceae</taxon>
        <taxon>Nepetoideae</taxon>
        <taxon>Mentheae</taxon>
        <taxon>Salviinae</taxon>
        <taxon>Salvia</taxon>
        <taxon>Salvia subgen. Calosphace</taxon>
        <taxon>core Calosphace</taxon>
    </lineage>
</organism>
<name>A0A8X8X895_SALSN</name>
<dbReference type="InterPro" id="IPR000253">
    <property type="entry name" value="FHA_dom"/>
</dbReference>
<dbReference type="PROSITE" id="PS50006">
    <property type="entry name" value="FHA_DOMAIN"/>
    <property type="match status" value="1"/>
</dbReference>
<evidence type="ECO:0000313" key="4">
    <source>
        <dbReference type="Proteomes" id="UP000298416"/>
    </source>
</evidence>
<evidence type="ECO:0000259" key="2">
    <source>
        <dbReference type="PROSITE" id="PS50006"/>
    </source>
</evidence>
<dbReference type="EMBL" id="PNBA02000011">
    <property type="protein sequence ID" value="KAG6408876.1"/>
    <property type="molecule type" value="Genomic_DNA"/>
</dbReference>
<evidence type="ECO:0000256" key="1">
    <source>
        <dbReference type="SAM" id="MobiDB-lite"/>
    </source>
</evidence>
<dbReference type="InterPro" id="IPR050923">
    <property type="entry name" value="Cell_Proc_Reg/RNA_Proc"/>
</dbReference>
<sequence>MPPRRSAAASIAGEGDQGPTLKLIIEKGPLSGNTREFRAGTAVKIGRLVRGNTLAIKDSGISSNHLLIQAEETPEPADRRWTVSDLDSSNGSILNDAQLEPFETAALSHGDVIKIGEKTSIRVEIVSRADTEVGSGVRRNTRRRVRGQVVDLGVIDEFSELGLHNNADVEKTEVEANHGRNVSTRRTRNSARNENLAKDLNVEENKDLGTSGIKETRGVSTRRTRSSKKEDNVEEIVVDLSLVDGKRSTRGGGRGKKKLVVETICEKAEKEEPNPEREEERERSEIGAGELKNTGIEENVTSSVEAGKGKMMADLEKMTLGEWLDFLAVYEPQQIIAETEEMLADMRQKAERCHEFMLQQKKAQG</sequence>
<keyword evidence="4" id="KW-1185">Reference proteome</keyword>
<comment type="caution">
    <text evidence="3">The sequence shown here is derived from an EMBL/GenBank/DDBJ whole genome shotgun (WGS) entry which is preliminary data.</text>
</comment>
<dbReference type="SUPFAM" id="SSF49879">
    <property type="entry name" value="SMAD/FHA domain"/>
    <property type="match status" value="1"/>
</dbReference>
<feature type="region of interest" description="Disordered" evidence="1">
    <location>
        <begin position="268"/>
        <end position="300"/>
    </location>
</feature>
<dbReference type="PANTHER" id="PTHR23308">
    <property type="entry name" value="NUCLEAR INHIBITOR OF PROTEIN PHOSPHATASE-1"/>
    <property type="match status" value="1"/>
</dbReference>
<evidence type="ECO:0000313" key="3">
    <source>
        <dbReference type="EMBL" id="KAG6408876.1"/>
    </source>
</evidence>
<reference evidence="3" key="2">
    <citation type="submission" date="2020-08" db="EMBL/GenBank/DDBJ databases">
        <title>Plant Genome Project.</title>
        <authorList>
            <person name="Zhang R.-G."/>
        </authorList>
    </citation>
    <scope>NUCLEOTIDE SEQUENCE</scope>
    <source>
        <strain evidence="3">Huo1</strain>
        <tissue evidence="3">Leaf</tissue>
    </source>
</reference>
<gene>
    <name evidence="3" type="ORF">SASPL_131902</name>
</gene>
<dbReference type="InterPro" id="IPR008984">
    <property type="entry name" value="SMAD_FHA_dom_sf"/>
</dbReference>
<feature type="region of interest" description="Disordered" evidence="1">
    <location>
        <begin position="175"/>
        <end position="231"/>
    </location>
</feature>
<feature type="compositionally biased region" description="Basic and acidic residues" evidence="1">
    <location>
        <begin position="268"/>
        <end position="285"/>
    </location>
</feature>
<dbReference type="Pfam" id="PF00498">
    <property type="entry name" value="FHA"/>
    <property type="match status" value="1"/>
</dbReference>
<dbReference type="OrthoDB" id="687730at2759"/>
<dbReference type="AlphaFoldDB" id="A0A8X8X895"/>